<protein>
    <recommendedName>
        <fullName evidence="3">NRDE family protein</fullName>
    </recommendedName>
</protein>
<dbReference type="eggNOG" id="COG3332">
    <property type="taxonomic scope" value="Bacteria"/>
</dbReference>
<dbReference type="EMBL" id="BANX01000042">
    <property type="protein sequence ID" value="GAC70862.1"/>
    <property type="molecule type" value="Genomic_DNA"/>
</dbReference>
<reference evidence="1 2" key="1">
    <citation type="submission" date="2013-01" db="EMBL/GenBank/DDBJ databases">
        <title>Whole genome shotgun sequence of Gordonia soli NBRC 108243.</title>
        <authorList>
            <person name="Isaki-Nakamura S."/>
            <person name="Hosoyama A."/>
            <person name="Tsuchikane K."/>
            <person name="Ando Y."/>
            <person name="Baba S."/>
            <person name="Ohji S."/>
            <person name="Hamada M."/>
            <person name="Tamura T."/>
            <person name="Yamazoe A."/>
            <person name="Yamazaki S."/>
            <person name="Fujita N."/>
        </authorList>
    </citation>
    <scope>NUCLEOTIDE SEQUENCE [LARGE SCALE GENOMIC DNA]</scope>
    <source>
        <strain evidence="1 2">NBRC 108243</strain>
    </source>
</reference>
<evidence type="ECO:0008006" key="3">
    <source>
        <dbReference type="Google" id="ProtNLM"/>
    </source>
</evidence>
<evidence type="ECO:0000313" key="2">
    <source>
        <dbReference type="Proteomes" id="UP000011666"/>
    </source>
</evidence>
<name>M0QS56_9ACTN</name>
<comment type="caution">
    <text evidence="1">The sequence shown here is derived from an EMBL/GenBank/DDBJ whole genome shotgun (WGS) entry which is preliminary data.</text>
</comment>
<dbReference type="PANTHER" id="PTHR17985">
    <property type="entry name" value="SER/THR-RICH PROTEIN T10 IN DGCR REGION"/>
    <property type="match status" value="1"/>
</dbReference>
<dbReference type="Pfam" id="PF05742">
    <property type="entry name" value="TANGO2"/>
    <property type="match status" value="1"/>
</dbReference>
<dbReference type="InterPro" id="IPR008551">
    <property type="entry name" value="TANGO2"/>
</dbReference>
<proteinExistence type="predicted"/>
<dbReference type="OrthoDB" id="4380123at2"/>
<keyword evidence="2" id="KW-1185">Reference proteome</keyword>
<dbReference type="RefSeq" id="WP_007625261.1">
    <property type="nucleotide sequence ID" value="NZ_BANX01000042.1"/>
</dbReference>
<dbReference type="Proteomes" id="UP000011666">
    <property type="component" value="Unassembled WGS sequence"/>
</dbReference>
<gene>
    <name evidence="1" type="ORF">GS4_42_00400</name>
</gene>
<dbReference type="PANTHER" id="PTHR17985:SF8">
    <property type="entry name" value="TRANSPORT AND GOLGI ORGANIZATION PROTEIN 2 HOMOLOG"/>
    <property type="match status" value="1"/>
</dbReference>
<organism evidence="1 2">
    <name type="scientific">Gordonia soli NBRC 108243</name>
    <dbReference type="NCBI Taxonomy" id="1223545"/>
    <lineage>
        <taxon>Bacteria</taxon>
        <taxon>Bacillati</taxon>
        <taxon>Actinomycetota</taxon>
        <taxon>Actinomycetes</taxon>
        <taxon>Mycobacteriales</taxon>
        <taxon>Gordoniaceae</taxon>
        <taxon>Gordonia</taxon>
    </lineage>
</organism>
<dbReference type="AlphaFoldDB" id="M0QS56"/>
<accession>M0QS56</accession>
<sequence length="262" mass="28422">MCLILFAWNAHPDFRLVVAANRDEYRHRRSRALARWDDLPVIGGRDARAGGTWMGLDAVDPSRIAAVTNVRDPAAPTSTVRSRGALPVDFLAGGTTPEVAADDLVRGATEYSPVNLLVGDASSLWWATNWPTPECRAVADGVHGVSNGTLDSSWPKVVDGKTDLEEALAGPNDDLVERCLALLDDRRRAPDDRLPDNGVPLDFERGLSSKFVDLPGYGTRSSTVVRIARDGRGDITERRYGYRRKVLGTRTIAFPGLGSNGS</sequence>
<evidence type="ECO:0000313" key="1">
    <source>
        <dbReference type="EMBL" id="GAC70862.1"/>
    </source>
</evidence>